<comment type="caution">
    <text evidence="1">The sequence shown here is derived from an EMBL/GenBank/DDBJ whole genome shotgun (WGS) entry which is preliminary data.</text>
</comment>
<accession>A0A7K3WMM8</accession>
<evidence type="ECO:0000313" key="1">
    <source>
        <dbReference type="EMBL" id="NEN21955.1"/>
    </source>
</evidence>
<protein>
    <submittedName>
        <fullName evidence="1">Uncharacterized protein</fullName>
    </submittedName>
</protein>
<reference evidence="1 2" key="1">
    <citation type="submission" date="2020-02" db="EMBL/GenBank/DDBJ databases">
        <title>Out from the shadows clarifying the taxonomy of the family Cryomorphaceae and related taxa by utilizing the GTDB taxonomic framework.</title>
        <authorList>
            <person name="Bowman J.P."/>
        </authorList>
    </citation>
    <scope>NUCLEOTIDE SEQUENCE [LARGE SCALE GENOMIC DNA]</scope>
    <source>
        <strain evidence="1 2">QSSC 1-22</strain>
    </source>
</reference>
<dbReference type="RefSeq" id="WP_163282678.1">
    <property type="nucleotide sequence ID" value="NZ_JAAGVY010000001.1"/>
</dbReference>
<dbReference type="EMBL" id="JAAGVY010000001">
    <property type="protein sequence ID" value="NEN21955.1"/>
    <property type="molecule type" value="Genomic_DNA"/>
</dbReference>
<keyword evidence="2" id="KW-1185">Reference proteome</keyword>
<name>A0A7K3WMM8_9FLAO</name>
<sequence length="102" mass="12122">MAEDTLRQVEKDFALHGIALLLNINDLEYPKIVEELALEMEKIQFIESPKMRAILYQIDLNESDLVANIQNVNAQNTYLFFADKILKRCFEKVIWRYKMRNQ</sequence>
<proteinExistence type="predicted"/>
<dbReference type="AlphaFoldDB" id="A0A7K3WMM8"/>
<gene>
    <name evidence="1" type="ORF">G3O08_00360</name>
</gene>
<dbReference type="Proteomes" id="UP000486602">
    <property type="component" value="Unassembled WGS sequence"/>
</dbReference>
<evidence type="ECO:0000313" key="2">
    <source>
        <dbReference type="Proteomes" id="UP000486602"/>
    </source>
</evidence>
<organism evidence="1 2">
    <name type="scientific">Cryomorpha ignava</name>
    <dbReference type="NCBI Taxonomy" id="101383"/>
    <lineage>
        <taxon>Bacteria</taxon>
        <taxon>Pseudomonadati</taxon>
        <taxon>Bacteroidota</taxon>
        <taxon>Flavobacteriia</taxon>
        <taxon>Flavobacteriales</taxon>
        <taxon>Cryomorphaceae</taxon>
        <taxon>Cryomorpha</taxon>
    </lineage>
</organism>